<name>A0A3M9L6G9_9EURY</name>
<keyword evidence="4 7" id="KW-1133">Transmembrane helix</keyword>
<feature type="transmembrane region" description="Helical" evidence="7">
    <location>
        <begin position="123"/>
        <end position="141"/>
    </location>
</feature>
<evidence type="ECO:0000256" key="1">
    <source>
        <dbReference type="ARBA" id="ARBA00004651"/>
    </source>
</evidence>
<evidence type="ECO:0000313" key="10">
    <source>
        <dbReference type="Proteomes" id="UP000267921"/>
    </source>
</evidence>
<proteinExistence type="predicted"/>
<dbReference type="PANTHER" id="PTHR35402">
    <property type="entry name" value="INTEGRAL MEMBRANE PROTEIN-RELATED"/>
    <property type="match status" value="1"/>
</dbReference>
<evidence type="ECO:0000256" key="6">
    <source>
        <dbReference type="SAM" id="Coils"/>
    </source>
</evidence>
<dbReference type="AlphaFoldDB" id="A0A3M9L6G9"/>
<keyword evidence="2" id="KW-1003">Cell membrane</keyword>
<comment type="caution">
    <text evidence="9">The sequence shown here is derived from an EMBL/GenBank/DDBJ whole genome shotgun (WGS) entry which is preliminary data.</text>
</comment>
<feature type="transmembrane region" description="Helical" evidence="7">
    <location>
        <begin position="263"/>
        <end position="289"/>
    </location>
</feature>
<dbReference type="EMBL" id="RJJG01000004">
    <property type="protein sequence ID" value="RNI08911.1"/>
    <property type="molecule type" value="Genomic_DNA"/>
</dbReference>
<feature type="transmembrane region" description="Helical" evidence="7">
    <location>
        <begin position="309"/>
        <end position="329"/>
    </location>
</feature>
<dbReference type="InterPro" id="IPR013783">
    <property type="entry name" value="Ig-like_fold"/>
</dbReference>
<sequence>MDEIFKECHMNLEKYKLQVRRYWQMIIFRYDIRREYFTIGIPVLLAFLLLASALFAGHALPMGGSDSSSGSLADLPVEEREKLAKELAAKIEEAEAAGENADIDMKTLLEEKTTPKKKDLDHIIIYALLIAIIPFAIDTFIQKKKLRQQEIAFSEFLFKMAELMRGGIDPVKAVIDLSKSDLGAIDKPIKNAATKLVLGHPFEYAMEGVAEELKSKLVSKYNNVIVQAAYTGGNVADLMQRTSEDMRAVIGIEREKEGNLKQYVVIFYLAQGVIVLLIYLLSTSLLPMIQGAGSEALGSDAITNIDFQLGFFHLIMINATFGGLIIGQISEGDIKHGFKHTAVLVVVSYLACTSLILPAGPADSYSIELVSGGNQKLPGPGMPVTDPLVFSVKDQQGNPAENITVEFSISPPSGHIAVNKTTNSNGTVSVAPTLGKSDGWYTIEAKAGISKATASVKAGY</sequence>
<feature type="coiled-coil region" evidence="6">
    <location>
        <begin position="77"/>
        <end position="111"/>
    </location>
</feature>
<evidence type="ECO:0000256" key="4">
    <source>
        <dbReference type="ARBA" id="ARBA00022989"/>
    </source>
</evidence>
<protein>
    <recommendedName>
        <fullName evidence="8">Type II secretion system protein GspF domain-containing protein</fullName>
    </recommendedName>
</protein>
<dbReference type="InterPro" id="IPR018076">
    <property type="entry name" value="T2SS_GspF_dom"/>
</dbReference>
<evidence type="ECO:0000259" key="8">
    <source>
        <dbReference type="Pfam" id="PF00482"/>
    </source>
</evidence>
<dbReference type="InterPro" id="IPR008964">
    <property type="entry name" value="Invasin/intimin_cell_adhesion"/>
</dbReference>
<evidence type="ECO:0000256" key="7">
    <source>
        <dbReference type="SAM" id="Phobius"/>
    </source>
</evidence>
<dbReference type="Proteomes" id="UP000267921">
    <property type="component" value="Unassembled WGS sequence"/>
</dbReference>
<evidence type="ECO:0000256" key="5">
    <source>
        <dbReference type="ARBA" id="ARBA00023136"/>
    </source>
</evidence>
<comment type="subcellular location">
    <subcellularLocation>
        <location evidence="1">Cell membrane</location>
        <topology evidence="1">Multi-pass membrane protein</topology>
    </subcellularLocation>
</comment>
<dbReference type="Gene3D" id="2.60.40.10">
    <property type="entry name" value="Immunoglobulins"/>
    <property type="match status" value="1"/>
</dbReference>
<feature type="transmembrane region" description="Helical" evidence="7">
    <location>
        <begin position="341"/>
        <end position="360"/>
    </location>
</feature>
<evidence type="ECO:0000313" key="9">
    <source>
        <dbReference type="EMBL" id="RNI08911.1"/>
    </source>
</evidence>
<evidence type="ECO:0000256" key="3">
    <source>
        <dbReference type="ARBA" id="ARBA00022692"/>
    </source>
</evidence>
<accession>A0A3M9L6G9</accession>
<dbReference type="PANTHER" id="PTHR35402:SF1">
    <property type="entry name" value="TYPE II SECRETION SYSTEM PROTEIN GSPF DOMAIN-CONTAINING PROTEIN"/>
    <property type="match status" value="1"/>
</dbReference>
<reference evidence="9 10" key="1">
    <citation type="submission" date="2018-10" db="EMBL/GenBank/DDBJ databases">
        <title>Cultivation of a novel Methanohalophilus strain from Kebrit Deep of the Red Sea and a genomic comparison of members of the genus Methanohalophilus.</title>
        <authorList>
            <person name="Guan Y."/>
            <person name="Ngugi D.K."/>
            <person name="Stingl U."/>
        </authorList>
    </citation>
    <scope>NUCLEOTIDE SEQUENCE [LARGE SCALE GENOMIC DNA]</scope>
    <source>
        <strain evidence="9 10">DSM 3094</strain>
    </source>
</reference>
<keyword evidence="5 7" id="KW-0472">Membrane</keyword>
<dbReference type="GO" id="GO:0005886">
    <property type="term" value="C:plasma membrane"/>
    <property type="evidence" value="ECO:0007669"/>
    <property type="project" value="UniProtKB-SubCell"/>
</dbReference>
<evidence type="ECO:0000256" key="2">
    <source>
        <dbReference type="ARBA" id="ARBA00022475"/>
    </source>
</evidence>
<feature type="domain" description="Type II secretion system protein GspF" evidence="8">
    <location>
        <begin position="156"/>
        <end position="281"/>
    </location>
</feature>
<keyword evidence="6" id="KW-0175">Coiled coil</keyword>
<gene>
    <name evidence="9" type="ORF">EFE40_05410</name>
</gene>
<dbReference type="InterPro" id="IPR056569">
    <property type="entry name" value="ArlJ-like"/>
</dbReference>
<keyword evidence="3 7" id="KW-0812">Transmembrane</keyword>
<feature type="transmembrane region" description="Helical" evidence="7">
    <location>
        <begin position="36"/>
        <end position="60"/>
    </location>
</feature>
<organism evidence="9 10">
    <name type="scientific">Methanohalophilus halophilus</name>
    <dbReference type="NCBI Taxonomy" id="2177"/>
    <lineage>
        <taxon>Archaea</taxon>
        <taxon>Methanobacteriati</taxon>
        <taxon>Methanobacteriota</taxon>
        <taxon>Stenosarchaea group</taxon>
        <taxon>Methanomicrobia</taxon>
        <taxon>Methanosarcinales</taxon>
        <taxon>Methanosarcinaceae</taxon>
        <taxon>Methanohalophilus</taxon>
    </lineage>
</organism>
<dbReference type="Pfam" id="PF00482">
    <property type="entry name" value="T2SSF"/>
    <property type="match status" value="1"/>
</dbReference>
<dbReference type="SUPFAM" id="SSF49373">
    <property type="entry name" value="Invasin/intimin cell-adhesion fragments"/>
    <property type="match status" value="1"/>
</dbReference>